<name>A0A4Q2UM66_9BACT</name>
<evidence type="ECO:0000256" key="1">
    <source>
        <dbReference type="SAM" id="SignalP"/>
    </source>
</evidence>
<keyword evidence="3" id="KW-1185">Reference proteome</keyword>
<gene>
    <name evidence="2" type="ORF">EQG79_00595</name>
</gene>
<dbReference type="AlphaFoldDB" id="A0A4Q2UM66"/>
<evidence type="ECO:0000313" key="3">
    <source>
        <dbReference type="Proteomes" id="UP000290407"/>
    </source>
</evidence>
<sequence>MNRKQILIRCMGILLATPFVVRSIAHNPPPTFTTIIIVDRPGGNGERGFGQKQTFAFDARALSAQQIASRVQAVIPDVYAIAMPDGRMYETRFQRYRTLNGKEIKADWVAIWEKNVEPQTKKTNG</sequence>
<evidence type="ECO:0000313" key="2">
    <source>
        <dbReference type="EMBL" id="RYC70683.1"/>
    </source>
</evidence>
<reference evidence="2 3" key="1">
    <citation type="submission" date="2019-01" db="EMBL/GenBank/DDBJ databases">
        <title>Spirosoma flava sp. nov., a propanil-degrading bacterium isolated from herbicide-contaminated soil.</title>
        <authorList>
            <person name="Zhang L."/>
            <person name="Jiang J.-D."/>
        </authorList>
    </citation>
    <scope>NUCLEOTIDE SEQUENCE [LARGE SCALE GENOMIC DNA]</scope>
    <source>
        <strain evidence="2 3">TY50</strain>
    </source>
</reference>
<organism evidence="2 3">
    <name type="scientific">Spirosoma sordidisoli</name>
    <dbReference type="NCBI Taxonomy" id="2502893"/>
    <lineage>
        <taxon>Bacteria</taxon>
        <taxon>Pseudomonadati</taxon>
        <taxon>Bacteroidota</taxon>
        <taxon>Cytophagia</taxon>
        <taxon>Cytophagales</taxon>
        <taxon>Cytophagaceae</taxon>
        <taxon>Spirosoma</taxon>
    </lineage>
</organism>
<dbReference type="Proteomes" id="UP000290407">
    <property type="component" value="Unassembled WGS sequence"/>
</dbReference>
<protein>
    <submittedName>
        <fullName evidence="2">Uncharacterized protein</fullName>
    </submittedName>
</protein>
<keyword evidence="1" id="KW-0732">Signal</keyword>
<comment type="caution">
    <text evidence="2">The sequence shown here is derived from an EMBL/GenBank/DDBJ whole genome shotgun (WGS) entry which is preliminary data.</text>
</comment>
<accession>A0A4Q2UM66</accession>
<proteinExistence type="predicted"/>
<dbReference type="EMBL" id="SBLB01000001">
    <property type="protein sequence ID" value="RYC70683.1"/>
    <property type="molecule type" value="Genomic_DNA"/>
</dbReference>
<feature type="chain" id="PRO_5020843317" evidence="1">
    <location>
        <begin position="26"/>
        <end position="125"/>
    </location>
</feature>
<feature type="signal peptide" evidence="1">
    <location>
        <begin position="1"/>
        <end position="25"/>
    </location>
</feature>